<organism evidence="1">
    <name type="scientific">Ajellomyces dermatitidis (strain ATCC 18188 / CBS 674.68)</name>
    <name type="common">Blastomyces dermatitidis</name>
    <dbReference type="NCBI Taxonomy" id="653446"/>
    <lineage>
        <taxon>Eukaryota</taxon>
        <taxon>Fungi</taxon>
        <taxon>Dikarya</taxon>
        <taxon>Ascomycota</taxon>
        <taxon>Pezizomycotina</taxon>
        <taxon>Eurotiomycetes</taxon>
        <taxon>Eurotiomycetidae</taxon>
        <taxon>Onygenales</taxon>
        <taxon>Ajellomycetaceae</taxon>
        <taxon>Blastomyces</taxon>
    </lineage>
</organism>
<dbReference type="AlphaFoldDB" id="A0A0J9HIW0"/>
<feature type="non-terminal residue" evidence="1">
    <location>
        <position position="58"/>
    </location>
</feature>
<dbReference type="EMBL" id="GG749577">
    <property type="protein sequence ID" value="KMW69114.1"/>
    <property type="molecule type" value="Genomic_DNA"/>
</dbReference>
<feature type="non-terminal residue" evidence="1">
    <location>
        <position position="1"/>
    </location>
</feature>
<name>A0A0J9HIW0_AJEDA</name>
<sequence length="58" mass="6934">LTVSLSSLYEKALIQSLTNTIIYLCCAKQLKKRRILYTYLFSHSYCFYYICNNNFYLS</sequence>
<evidence type="ECO:0000313" key="1">
    <source>
        <dbReference type="EMBL" id="KMW69114.1"/>
    </source>
</evidence>
<accession>A0A0J9HIW0</accession>
<proteinExistence type="predicted"/>
<reference evidence="1" key="1">
    <citation type="submission" date="2010-03" db="EMBL/GenBank/DDBJ databases">
        <title>Annotation of Blastomyces dermatitidis strain ATCC 18188.</title>
        <authorList>
            <consortium name="The Broad Institute Genome Sequencing Platform"/>
            <consortium name="Broad Institute Genome Sequencing Center for Infectious Disease."/>
            <person name="Cuomo C."/>
            <person name="Klein B."/>
            <person name="Sullivan T."/>
            <person name="Heitman J."/>
            <person name="Young S."/>
            <person name="Zeng Q."/>
            <person name="Gargeya S."/>
            <person name="Alvarado L."/>
            <person name="Berlin A.M."/>
            <person name="Chapman S.B."/>
            <person name="Chen Z."/>
            <person name="Freedman E."/>
            <person name="Gellesch M."/>
            <person name="Goldberg J."/>
            <person name="Griggs A."/>
            <person name="Gujja S."/>
            <person name="Heilman E."/>
            <person name="Heiman D."/>
            <person name="Howarth C."/>
            <person name="Mehta T."/>
            <person name="Neiman D."/>
            <person name="Pearson M."/>
            <person name="Roberts A."/>
            <person name="Saif S."/>
            <person name="Shea T."/>
            <person name="Shenoy N."/>
            <person name="Sisk P."/>
            <person name="Stolte C."/>
            <person name="Sykes S."/>
            <person name="White J."/>
            <person name="Yandava C."/>
            <person name="Haas B."/>
            <person name="Nusbaum C."/>
            <person name="Birren B."/>
        </authorList>
    </citation>
    <scope>NUCLEOTIDE SEQUENCE</scope>
    <source>
        <strain evidence="1">ATCC 18188</strain>
    </source>
</reference>
<protein>
    <submittedName>
        <fullName evidence="1">Uncharacterized protein</fullName>
    </submittedName>
</protein>
<gene>
    <name evidence="1" type="ORF">BDDG_13290</name>
</gene>
<dbReference type="Proteomes" id="UP000007802">
    <property type="component" value="Unassembled WGS sequence"/>
</dbReference>